<dbReference type="Gene3D" id="1.10.10.760">
    <property type="entry name" value="E-set domains of sugar-utilizing enzymes"/>
    <property type="match status" value="1"/>
</dbReference>
<evidence type="ECO:0000313" key="18">
    <source>
        <dbReference type="EMBL" id="QDU73610.1"/>
    </source>
</evidence>
<dbReference type="InterPro" id="IPR006047">
    <property type="entry name" value="GH13_cat_dom"/>
</dbReference>
<dbReference type="CDD" id="cd02853">
    <property type="entry name" value="E_set_MTHase_like_N"/>
    <property type="match status" value="1"/>
</dbReference>
<dbReference type="PANTHER" id="PTHR43651">
    <property type="entry name" value="1,4-ALPHA-GLUCAN-BRANCHING ENZYME"/>
    <property type="match status" value="1"/>
</dbReference>
<dbReference type="EMBL" id="CP036289">
    <property type="protein sequence ID" value="QDU73610.1"/>
    <property type="molecule type" value="Genomic_DNA"/>
</dbReference>
<keyword evidence="6" id="KW-0963">Cytoplasm</keyword>
<evidence type="ECO:0000259" key="17">
    <source>
        <dbReference type="SMART" id="SM00642"/>
    </source>
</evidence>
<dbReference type="Proteomes" id="UP000318626">
    <property type="component" value="Chromosome"/>
</dbReference>
<feature type="binding site" evidence="15">
    <location>
        <begin position="391"/>
        <end position="396"/>
    </location>
    <ligand>
        <name>substrate</name>
    </ligand>
</feature>
<dbReference type="GO" id="GO:0005992">
    <property type="term" value="P:trehalose biosynthetic process"/>
    <property type="evidence" value="ECO:0007669"/>
    <property type="project" value="UniProtKB-UniPathway"/>
</dbReference>
<evidence type="ECO:0000256" key="5">
    <source>
        <dbReference type="ARBA" id="ARBA00015938"/>
    </source>
</evidence>
<evidence type="ECO:0000256" key="6">
    <source>
        <dbReference type="ARBA" id="ARBA00022490"/>
    </source>
</evidence>
<dbReference type="RefSeq" id="WP_144970575.1">
    <property type="nucleotide sequence ID" value="NZ_CP036289.1"/>
</dbReference>
<feature type="active site" description="Nucleophile" evidence="14">
    <location>
        <position position="260"/>
    </location>
</feature>
<feature type="active site" description="Proton donor" evidence="14">
    <location>
        <position position="297"/>
    </location>
</feature>
<dbReference type="UniPathway" id="UPA00299"/>
<feature type="domain" description="Glycosyl hydrolase family 13 catalytic" evidence="17">
    <location>
        <begin position="114"/>
        <end position="481"/>
    </location>
</feature>
<gene>
    <name evidence="18" type="primary">treZ</name>
    <name evidence="18" type="ORF">Pan97_05860</name>
</gene>
<dbReference type="Pfam" id="PF00128">
    <property type="entry name" value="Alpha-amylase"/>
    <property type="match status" value="1"/>
</dbReference>
<dbReference type="EC" id="3.2.1.141" evidence="4 13"/>
<evidence type="ECO:0000256" key="10">
    <source>
        <dbReference type="ARBA" id="ARBA00032057"/>
    </source>
</evidence>
<keyword evidence="19" id="KW-1185">Reference proteome</keyword>
<evidence type="ECO:0000256" key="13">
    <source>
        <dbReference type="PIRNR" id="PIRNR006337"/>
    </source>
</evidence>
<dbReference type="SUPFAM" id="SSF81296">
    <property type="entry name" value="E set domains"/>
    <property type="match status" value="1"/>
</dbReference>
<evidence type="ECO:0000256" key="2">
    <source>
        <dbReference type="ARBA" id="ARBA00005199"/>
    </source>
</evidence>
<keyword evidence="8" id="KW-0119">Carbohydrate metabolism</keyword>
<dbReference type="Gene3D" id="3.20.20.80">
    <property type="entry name" value="Glycosidases"/>
    <property type="match status" value="1"/>
</dbReference>
<evidence type="ECO:0000313" key="19">
    <source>
        <dbReference type="Proteomes" id="UP000318626"/>
    </source>
</evidence>
<evidence type="ECO:0000256" key="16">
    <source>
        <dbReference type="PIRSR" id="PIRSR006337-3"/>
    </source>
</evidence>
<dbReference type="InterPro" id="IPR014756">
    <property type="entry name" value="Ig_E-set"/>
</dbReference>
<feature type="binding site" evidence="15">
    <location>
        <begin position="322"/>
        <end position="326"/>
    </location>
    <ligand>
        <name>substrate</name>
    </ligand>
</feature>
<dbReference type="Gene3D" id="2.60.40.10">
    <property type="entry name" value="Immunoglobulins"/>
    <property type="match status" value="1"/>
</dbReference>
<dbReference type="InterPro" id="IPR017853">
    <property type="entry name" value="GH"/>
</dbReference>
<evidence type="ECO:0000256" key="9">
    <source>
        <dbReference type="ARBA" id="ARBA00023295"/>
    </source>
</evidence>
<evidence type="ECO:0000256" key="7">
    <source>
        <dbReference type="ARBA" id="ARBA00022801"/>
    </source>
</evidence>
<dbReference type="CDD" id="cd11325">
    <property type="entry name" value="AmyAc_GTHase"/>
    <property type="match status" value="1"/>
</dbReference>
<evidence type="ECO:0000256" key="4">
    <source>
        <dbReference type="ARBA" id="ARBA00012268"/>
    </source>
</evidence>
<comment type="similarity">
    <text evidence="3 13">Belongs to the glycosyl hydrolase 13 family.</text>
</comment>
<dbReference type="GO" id="GO:0033942">
    <property type="term" value="F:4-alpha-D-(1-&gt;4)-alpha-D-glucanotrehalose trehalohydrolase activity"/>
    <property type="evidence" value="ECO:0007669"/>
    <property type="project" value="UniProtKB-EC"/>
</dbReference>
<dbReference type="SMART" id="SM00642">
    <property type="entry name" value="Aamy"/>
    <property type="match status" value="1"/>
</dbReference>
<dbReference type="AlphaFoldDB" id="A0A518C312"/>
<proteinExistence type="inferred from homology"/>
<reference evidence="19" key="1">
    <citation type="submission" date="2019-02" db="EMBL/GenBank/DDBJ databases">
        <title>Deep-cultivation of Planctomycetes and their phenomic and genomic characterization uncovers novel biology.</title>
        <authorList>
            <person name="Wiegand S."/>
            <person name="Jogler M."/>
            <person name="Boedeker C."/>
            <person name="Pinto D."/>
            <person name="Vollmers J."/>
            <person name="Rivas-Marin E."/>
            <person name="Kohn T."/>
            <person name="Peeters S.H."/>
            <person name="Heuer A."/>
            <person name="Rast P."/>
            <person name="Oberbeckmann S."/>
            <person name="Bunk B."/>
            <person name="Jeske O."/>
            <person name="Meyerdierks A."/>
            <person name="Storesund J.E."/>
            <person name="Kallscheuer N."/>
            <person name="Luecker S."/>
            <person name="Lage O.M."/>
            <person name="Pohl T."/>
            <person name="Merkel B.J."/>
            <person name="Hornburger P."/>
            <person name="Mueller R.-W."/>
            <person name="Bruemmer F."/>
            <person name="Labrenz M."/>
            <person name="Spormann A.M."/>
            <person name="Op den Camp H."/>
            <person name="Overmann J."/>
            <person name="Amann R."/>
            <person name="Jetten M.S.M."/>
            <person name="Mascher T."/>
            <person name="Medema M.H."/>
            <person name="Devos D.P."/>
            <person name="Kaster A.-K."/>
            <person name="Ovreas L."/>
            <person name="Rohde M."/>
            <person name="Galperin M.Y."/>
            <person name="Jogler C."/>
        </authorList>
    </citation>
    <scope>NUCLEOTIDE SEQUENCE [LARGE SCALE GENOMIC DNA]</scope>
    <source>
        <strain evidence="19">Pan97</strain>
    </source>
</reference>
<dbReference type="SUPFAM" id="SSF51445">
    <property type="entry name" value="(Trans)glycosidases"/>
    <property type="match status" value="1"/>
</dbReference>
<evidence type="ECO:0000256" key="15">
    <source>
        <dbReference type="PIRSR" id="PIRSR006337-2"/>
    </source>
</evidence>
<dbReference type="InterPro" id="IPR044901">
    <property type="entry name" value="Trehalose_TreZ_E-set_sf"/>
</dbReference>
<dbReference type="OrthoDB" id="226102at2"/>
<feature type="binding site" evidence="15">
    <location>
        <begin position="258"/>
        <end position="263"/>
    </location>
    <ligand>
        <name>substrate</name>
    </ligand>
</feature>
<protein>
    <recommendedName>
        <fullName evidence="5 13">Malto-oligosyltrehalose trehalohydrolase</fullName>
        <shortName evidence="13">MTHase</shortName>
        <ecNumber evidence="4 13">3.2.1.141</ecNumber>
    </recommendedName>
    <alternativeName>
        <fullName evidence="11 13">4-alpha-D-((1-&gt;4)-alpha-D-glucano)trehalose trehalohydrolase</fullName>
    </alternativeName>
    <alternativeName>
        <fullName evidence="10 13">Maltooligosyl trehalose trehalohydrolase</fullName>
    </alternativeName>
</protein>
<comment type="pathway">
    <text evidence="2 13">Glycan biosynthesis; trehalose biosynthesis.</text>
</comment>
<keyword evidence="7 13" id="KW-0378">Hydrolase</keyword>
<keyword evidence="9 13" id="KW-0326">Glycosidase</keyword>
<evidence type="ECO:0000256" key="14">
    <source>
        <dbReference type="PIRSR" id="PIRSR006337-1"/>
    </source>
</evidence>
<name>A0A518C312_9BACT</name>
<evidence type="ECO:0000256" key="11">
    <source>
        <dbReference type="ARBA" id="ARBA00033284"/>
    </source>
</evidence>
<dbReference type="KEGG" id="bvo:Pan97_05860"/>
<comment type="catalytic activity">
    <reaction evidence="12 13">
        <text>hydrolysis of (1-&gt;4)-alpha-D-glucosidic linkage in 4-alpha-D-[(1-&gt;4)-alpha-D-glucanosyl]n trehalose to yield trehalose and (1-&gt;4)-alpha-D-glucan.</text>
        <dbReference type="EC" id="3.2.1.141"/>
    </reaction>
</comment>
<feature type="site" description="Transition state stabilizer" evidence="16">
    <location>
        <position position="392"/>
    </location>
</feature>
<dbReference type="GO" id="GO:0005737">
    <property type="term" value="C:cytoplasm"/>
    <property type="evidence" value="ECO:0007669"/>
    <property type="project" value="UniProtKB-SubCell"/>
</dbReference>
<sequence length="601" mass="67774">MLRTFGPRRLEDGNVLFTVHAPACEKLTLRIEGDHEQELPMNATEDREFTAIAKVPPGTRYWFRVPDGNPRPDPASRFQPDGVHGPSQWIDPAAYCWKDEAWHGLPKDEMILYELHIGTFTKEGTYLAAIDRLAELVDLGVTAIEIMPLAQSAGRWNWGYDGTNFFAPRNTFGTPDELKQLVDAAHQREIAVILDVVYNHFGAEGNYLHPFGGYVSPRHQTVWGDAPHLDGDGSAMMRDYIVANVRYWIEEFHFDGLRLDATHCILDESESHIVADVGKAFAEMQVELGRKLHLIAESNVYDPELLRPLDEGGYGFGAIWCDDFLHAVAAETRPDEHMSDRRYLAGEDIDMVLRRGYVFRGTFEEKRRRIPLAEDDAAADWESLIFSIQNHDFIGNHPDGLRLHQVTSHEAHRAAAALMCLIPAIPMLFMGEEFACDKPFYFFADFGDAHLRDAVEKGRRREYPQHDWTDTVSCLSKAAFRKSQIGPREKGSEETLQWYRELIRLRKTWKKQGLFAGANLQARWDALAHAAIVQYQHAEDSAFAVIRLGTPKEVTGDLHVELSGNVLLSQCALPLADQTSAWAMGALGVLVGEGRIRGISI</sequence>
<organism evidence="18 19">
    <name type="scientific">Bremerella volcania</name>
    <dbReference type="NCBI Taxonomy" id="2527984"/>
    <lineage>
        <taxon>Bacteria</taxon>
        <taxon>Pseudomonadati</taxon>
        <taxon>Planctomycetota</taxon>
        <taxon>Planctomycetia</taxon>
        <taxon>Pirellulales</taxon>
        <taxon>Pirellulaceae</taxon>
        <taxon>Bremerella</taxon>
    </lineage>
</organism>
<evidence type="ECO:0000256" key="3">
    <source>
        <dbReference type="ARBA" id="ARBA00008061"/>
    </source>
</evidence>
<dbReference type="PIRSF" id="PIRSF006337">
    <property type="entry name" value="Trehalose_TreZ"/>
    <property type="match status" value="1"/>
</dbReference>
<evidence type="ECO:0000256" key="1">
    <source>
        <dbReference type="ARBA" id="ARBA00004496"/>
    </source>
</evidence>
<accession>A0A518C312</accession>
<dbReference type="InterPro" id="IPR012768">
    <property type="entry name" value="Trehalose_TreZ"/>
</dbReference>
<evidence type="ECO:0000256" key="12">
    <source>
        <dbReference type="ARBA" id="ARBA00034013"/>
    </source>
</evidence>
<comment type="subcellular location">
    <subcellularLocation>
        <location evidence="1 14">Cytoplasm</location>
    </subcellularLocation>
</comment>
<dbReference type="PANTHER" id="PTHR43651:SF11">
    <property type="entry name" value="MALTO-OLIGOSYLTREHALOSE TREHALOHYDROLASE"/>
    <property type="match status" value="1"/>
</dbReference>
<evidence type="ECO:0000256" key="8">
    <source>
        <dbReference type="ARBA" id="ARBA00023277"/>
    </source>
</evidence>
<dbReference type="InterPro" id="IPR013783">
    <property type="entry name" value="Ig-like_fold"/>
</dbReference>